<comment type="cofactor">
    <cofactor evidence="1">
        <name>FAD</name>
        <dbReference type="ChEBI" id="CHEBI:57692"/>
    </cofactor>
</comment>
<dbReference type="PANTHER" id="PTHR47354:SF1">
    <property type="entry name" value="CARNITINE MONOOXYGENASE REDUCTASE SUBUNIT"/>
    <property type="match status" value="1"/>
</dbReference>
<dbReference type="Pfam" id="PF00111">
    <property type="entry name" value="Fer2"/>
    <property type="match status" value="1"/>
</dbReference>
<proteinExistence type="predicted"/>
<evidence type="ECO:0000313" key="9">
    <source>
        <dbReference type="EMBL" id="GAA3528027.1"/>
    </source>
</evidence>
<comment type="caution">
    <text evidence="9">The sequence shown here is derived from an EMBL/GenBank/DDBJ whole genome shotgun (WGS) entry which is preliminary data.</text>
</comment>
<dbReference type="PROSITE" id="PS51085">
    <property type="entry name" value="2FE2S_FER_2"/>
    <property type="match status" value="1"/>
</dbReference>
<keyword evidence="5" id="KW-0408">Iron</keyword>
<reference evidence="10" key="1">
    <citation type="journal article" date="2019" name="Int. J. Syst. Evol. Microbiol.">
        <title>The Global Catalogue of Microorganisms (GCM) 10K type strain sequencing project: providing services to taxonomists for standard genome sequencing and annotation.</title>
        <authorList>
            <consortium name="The Broad Institute Genomics Platform"/>
            <consortium name="The Broad Institute Genome Sequencing Center for Infectious Disease"/>
            <person name="Wu L."/>
            <person name="Ma J."/>
        </authorList>
    </citation>
    <scope>NUCLEOTIDE SEQUENCE [LARGE SCALE GENOMIC DNA]</scope>
    <source>
        <strain evidence="10">JCM 17460</strain>
    </source>
</reference>
<keyword evidence="10" id="KW-1185">Reference proteome</keyword>
<dbReference type="InterPro" id="IPR001041">
    <property type="entry name" value="2Fe-2S_ferredoxin-type"/>
</dbReference>
<dbReference type="CDD" id="cd00207">
    <property type="entry name" value="fer2"/>
    <property type="match status" value="1"/>
</dbReference>
<evidence type="ECO:0000259" key="8">
    <source>
        <dbReference type="PROSITE" id="PS51384"/>
    </source>
</evidence>
<dbReference type="Proteomes" id="UP001500301">
    <property type="component" value="Unassembled WGS sequence"/>
</dbReference>
<evidence type="ECO:0000256" key="6">
    <source>
        <dbReference type="ARBA" id="ARBA00023014"/>
    </source>
</evidence>
<keyword evidence="3" id="KW-0001">2Fe-2S</keyword>
<evidence type="ECO:0000259" key="7">
    <source>
        <dbReference type="PROSITE" id="PS51085"/>
    </source>
</evidence>
<accession>A0ABP6V3M0</accession>
<dbReference type="PANTHER" id="PTHR47354">
    <property type="entry name" value="NADH OXIDOREDUCTASE HCR"/>
    <property type="match status" value="1"/>
</dbReference>
<dbReference type="InterPro" id="IPR006058">
    <property type="entry name" value="2Fe2S_fd_BS"/>
</dbReference>
<dbReference type="InterPro" id="IPR050415">
    <property type="entry name" value="MRET"/>
</dbReference>
<dbReference type="EMBL" id="BAABBB010000009">
    <property type="protein sequence ID" value="GAA3528027.1"/>
    <property type="molecule type" value="Genomic_DNA"/>
</dbReference>
<feature type="domain" description="FAD-binding FR-type" evidence="8">
    <location>
        <begin position="4"/>
        <end position="105"/>
    </location>
</feature>
<name>A0ABP6V3M0_9ACTN</name>
<evidence type="ECO:0000256" key="4">
    <source>
        <dbReference type="ARBA" id="ARBA00022723"/>
    </source>
</evidence>
<protein>
    <submittedName>
        <fullName evidence="9">PDR/VanB family oxidoreductase</fullName>
    </submittedName>
</protein>
<organism evidence="9 10">
    <name type="scientific">Nocardioides daeguensis</name>
    <dbReference type="NCBI Taxonomy" id="908359"/>
    <lineage>
        <taxon>Bacteria</taxon>
        <taxon>Bacillati</taxon>
        <taxon>Actinomycetota</taxon>
        <taxon>Actinomycetes</taxon>
        <taxon>Propionibacteriales</taxon>
        <taxon>Nocardioidaceae</taxon>
        <taxon>Nocardioides</taxon>
    </lineage>
</organism>
<keyword evidence="2" id="KW-0285">Flavoprotein</keyword>
<evidence type="ECO:0000256" key="2">
    <source>
        <dbReference type="ARBA" id="ARBA00022630"/>
    </source>
</evidence>
<gene>
    <name evidence="9" type="ORF">GCM10022263_15810</name>
</gene>
<dbReference type="PROSITE" id="PS00197">
    <property type="entry name" value="2FE2S_FER_1"/>
    <property type="match status" value="1"/>
</dbReference>
<keyword evidence="6" id="KW-0411">Iron-sulfur</keyword>
<dbReference type="Pfam" id="PF00175">
    <property type="entry name" value="NAD_binding_1"/>
    <property type="match status" value="1"/>
</dbReference>
<feature type="domain" description="2Fe-2S ferredoxin-type" evidence="7">
    <location>
        <begin position="229"/>
        <end position="314"/>
    </location>
</feature>
<evidence type="ECO:0000256" key="1">
    <source>
        <dbReference type="ARBA" id="ARBA00001974"/>
    </source>
</evidence>
<evidence type="ECO:0000256" key="5">
    <source>
        <dbReference type="ARBA" id="ARBA00023004"/>
    </source>
</evidence>
<dbReference type="InterPro" id="IPR017927">
    <property type="entry name" value="FAD-bd_FR_type"/>
</dbReference>
<sequence length="314" mass="33226">MARESSLRARIAQRRRCADGVVVLDIEPVDGDLPGWGPGAHIDFAPDGGPRRQYSLCGDPADPGRWRIAVLDVVDGRGGSRWIHEHVRAGDEVTVAGPRNHFAFEDAPVYQFVAGGIGITPILPMLRAAEAAGADWRLAYGGRTRASMAFLDELEAYGARVSVLPQDETGLLDLPRILGEPVPGRAVYACGPEPLLAALEAELAGRPGERLHLERFSPKEQVDGGSGAFEVEIASTGARIGVGEGVSIIDALAAAGIEVDFSCREGTCGTCETGVLGGVPDHRDSILTAEEREANDCMLICVGRCRSGPLVLDL</sequence>
<dbReference type="PROSITE" id="PS51384">
    <property type="entry name" value="FAD_FR"/>
    <property type="match status" value="1"/>
</dbReference>
<keyword evidence="4" id="KW-0479">Metal-binding</keyword>
<dbReference type="CDD" id="cd06185">
    <property type="entry name" value="PDR_like"/>
    <property type="match status" value="1"/>
</dbReference>
<dbReference type="InterPro" id="IPR001433">
    <property type="entry name" value="OxRdtase_FAD/NAD-bd"/>
</dbReference>
<evidence type="ECO:0000256" key="3">
    <source>
        <dbReference type="ARBA" id="ARBA00022714"/>
    </source>
</evidence>
<evidence type="ECO:0000313" key="10">
    <source>
        <dbReference type="Proteomes" id="UP001500301"/>
    </source>
</evidence>
<dbReference type="RefSeq" id="WP_218233319.1">
    <property type="nucleotide sequence ID" value="NZ_BAABBB010000009.1"/>
</dbReference>